<dbReference type="EMBL" id="JAEHNZ010000001">
    <property type="protein sequence ID" value="MBK0395071.1"/>
    <property type="molecule type" value="Genomic_DNA"/>
</dbReference>
<dbReference type="Pfam" id="PF04314">
    <property type="entry name" value="PCuAC"/>
    <property type="match status" value="1"/>
</dbReference>
<accession>A0ABS1BP40</accession>
<dbReference type="InterPro" id="IPR058248">
    <property type="entry name" value="Lxx211020-like"/>
</dbReference>
<comment type="caution">
    <text evidence="2">The sequence shown here is derived from an EMBL/GenBank/DDBJ whole genome shotgun (WGS) entry which is preliminary data.</text>
</comment>
<dbReference type="Gene3D" id="2.60.40.1890">
    <property type="entry name" value="PCu(A)C copper chaperone"/>
    <property type="match status" value="1"/>
</dbReference>
<evidence type="ECO:0000256" key="1">
    <source>
        <dbReference type="SAM" id="SignalP"/>
    </source>
</evidence>
<dbReference type="RefSeq" id="WP_200520903.1">
    <property type="nucleotide sequence ID" value="NZ_JAEHNZ010000001.1"/>
</dbReference>
<gene>
    <name evidence="2" type="ORF">JDW22_00360</name>
</gene>
<dbReference type="PANTHER" id="PTHR36302">
    <property type="entry name" value="BLR7088 PROTEIN"/>
    <property type="match status" value="1"/>
</dbReference>
<dbReference type="InterPro" id="IPR036182">
    <property type="entry name" value="PCuAC_sf"/>
</dbReference>
<sequence>MKKTVLTLATALLCSTAFAHGIEAGEAYAYPTVQGMTQGGAFVSLTNTEKKDDKLIGATASKQFADKIELHTHVNDNGVMRMREVKGGIPLPAGQTQELKRGSYHIMFFGLKKPLQEGDKFDLNLKFKNAKPQKITVTVKPMQVGAMPAHDHGAGEAKHAH</sequence>
<feature type="chain" id="PRO_5047367498" evidence="1">
    <location>
        <begin position="20"/>
        <end position="161"/>
    </location>
</feature>
<keyword evidence="1" id="KW-0732">Signal</keyword>
<dbReference type="PANTHER" id="PTHR36302:SF1">
    <property type="entry name" value="COPPER CHAPERONE PCU(A)C"/>
    <property type="match status" value="1"/>
</dbReference>
<dbReference type="InterPro" id="IPR007410">
    <property type="entry name" value="LpqE-like"/>
</dbReference>
<proteinExistence type="predicted"/>
<protein>
    <submittedName>
        <fullName evidence="2">Copper chaperone PCu(A)C</fullName>
    </submittedName>
</protein>
<dbReference type="SUPFAM" id="SSF110087">
    <property type="entry name" value="DR1885-like metal-binding protein"/>
    <property type="match status" value="1"/>
</dbReference>
<evidence type="ECO:0000313" key="3">
    <source>
        <dbReference type="Proteomes" id="UP000614058"/>
    </source>
</evidence>
<keyword evidence="3" id="KW-1185">Reference proteome</keyword>
<dbReference type="Proteomes" id="UP000614058">
    <property type="component" value="Unassembled WGS sequence"/>
</dbReference>
<evidence type="ECO:0000313" key="2">
    <source>
        <dbReference type="EMBL" id="MBK0395071.1"/>
    </source>
</evidence>
<feature type="signal peptide" evidence="1">
    <location>
        <begin position="1"/>
        <end position="19"/>
    </location>
</feature>
<organism evidence="2 3">
    <name type="scientific">Kingella bonacorsii</name>
    <dbReference type="NCBI Taxonomy" id="2796361"/>
    <lineage>
        <taxon>Bacteria</taxon>
        <taxon>Pseudomonadati</taxon>
        <taxon>Pseudomonadota</taxon>
        <taxon>Betaproteobacteria</taxon>
        <taxon>Neisseriales</taxon>
        <taxon>Neisseriaceae</taxon>
        <taxon>Kingella</taxon>
    </lineage>
</organism>
<name>A0ABS1BP40_9NEIS</name>
<reference evidence="2 3" key="1">
    <citation type="journal article" date="2021" name="Pathogens">
        <title>Isolation and Characterization of Kingella bonacorsii sp. nov., A Novel Kingella Species Detected in a Stable Periodontitis Subject.</title>
        <authorList>
            <person name="Antezack A."/>
            <person name="Boxberger M."/>
            <person name="Rolland C."/>
            <person name="Monnet-Corti V."/>
            <person name="La Scola B."/>
        </authorList>
    </citation>
    <scope>NUCLEOTIDE SEQUENCE [LARGE SCALE GENOMIC DNA]</scope>
    <source>
        <strain evidence="2 3">Marseille-Q4569</strain>
    </source>
</reference>